<name>A0AAV7H3C0_DENCH</name>
<keyword evidence="2" id="KW-1185">Reference proteome</keyword>
<sequence>MGRIRRGEEVVHWEPGFGEFFANQPEIERGGFGSGASSSATLYSRSITTLSSSVYKELLLRHRPSDQRNPSTQTLHHRIPPAMTISGAHLCTSNPRFFSSSLASKPSSSHFSASNSPFISNPRGCRTTQINATRLASSPSTSAIICDAPIVFSDPNEM</sequence>
<accession>A0AAV7H3C0</accession>
<comment type="caution">
    <text evidence="1">The sequence shown here is derived from an EMBL/GenBank/DDBJ whole genome shotgun (WGS) entry which is preliminary data.</text>
</comment>
<gene>
    <name evidence="1" type="ORF">IEQ34_007989</name>
</gene>
<dbReference type="EMBL" id="JAGFBR010000008">
    <property type="protein sequence ID" value="KAH0463407.1"/>
    <property type="molecule type" value="Genomic_DNA"/>
</dbReference>
<protein>
    <submittedName>
        <fullName evidence="1">Uncharacterized protein</fullName>
    </submittedName>
</protein>
<dbReference type="Proteomes" id="UP000775213">
    <property type="component" value="Unassembled WGS sequence"/>
</dbReference>
<evidence type="ECO:0000313" key="2">
    <source>
        <dbReference type="Proteomes" id="UP000775213"/>
    </source>
</evidence>
<proteinExistence type="predicted"/>
<dbReference type="AlphaFoldDB" id="A0AAV7H3C0"/>
<reference evidence="1 2" key="1">
    <citation type="journal article" date="2021" name="Hortic Res">
        <title>Chromosome-scale assembly of the Dendrobium chrysotoxum genome enhances the understanding of orchid evolution.</title>
        <authorList>
            <person name="Zhang Y."/>
            <person name="Zhang G.Q."/>
            <person name="Zhang D."/>
            <person name="Liu X.D."/>
            <person name="Xu X.Y."/>
            <person name="Sun W.H."/>
            <person name="Yu X."/>
            <person name="Zhu X."/>
            <person name="Wang Z.W."/>
            <person name="Zhao X."/>
            <person name="Zhong W.Y."/>
            <person name="Chen H."/>
            <person name="Yin W.L."/>
            <person name="Huang T."/>
            <person name="Niu S.C."/>
            <person name="Liu Z.J."/>
        </authorList>
    </citation>
    <scope>NUCLEOTIDE SEQUENCE [LARGE SCALE GENOMIC DNA]</scope>
    <source>
        <strain evidence="1">Lindl</strain>
    </source>
</reference>
<organism evidence="1 2">
    <name type="scientific">Dendrobium chrysotoxum</name>
    <name type="common">Orchid</name>
    <dbReference type="NCBI Taxonomy" id="161865"/>
    <lineage>
        <taxon>Eukaryota</taxon>
        <taxon>Viridiplantae</taxon>
        <taxon>Streptophyta</taxon>
        <taxon>Embryophyta</taxon>
        <taxon>Tracheophyta</taxon>
        <taxon>Spermatophyta</taxon>
        <taxon>Magnoliopsida</taxon>
        <taxon>Liliopsida</taxon>
        <taxon>Asparagales</taxon>
        <taxon>Orchidaceae</taxon>
        <taxon>Epidendroideae</taxon>
        <taxon>Malaxideae</taxon>
        <taxon>Dendrobiinae</taxon>
        <taxon>Dendrobium</taxon>
    </lineage>
</organism>
<evidence type="ECO:0000313" key="1">
    <source>
        <dbReference type="EMBL" id="KAH0463407.1"/>
    </source>
</evidence>